<evidence type="ECO:0000313" key="3">
    <source>
        <dbReference type="Proteomes" id="UP000502823"/>
    </source>
</evidence>
<gene>
    <name evidence="2" type="ORF">Cfor_11378</name>
</gene>
<dbReference type="OrthoDB" id="416454at2759"/>
<feature type="domain" description="Endonuclease/exonuclease/phosphatase" evidence="1">
    <location>
        <begin position="15"/>
        <end position="111"/>
    </location>
</feature>
<proteinExistence type="predicted"/>
<reference evidence="3" key="1">
    <citation type="submission" date="2020-01" db="EMBL/GenBank/DDBJ databases">
        <title>Draft genome sequence of the Termite Coptotermes fromosanus.</title>
        <authorList>
            <person name="Itakura S."/>
            <person name="Yosikawa Y."/>
            <person name="Umezawa K."/>
        </authorList>
    </citation>
    <scope>NUCLEOTIDE SEQUENCE [LARGE SCALE GENOMIC DNA]</scope>
</reference>
<dbReference type="InterPro" id="IPR036691">
    <property type="entry name" value="Endo/exonu/phosph_ase_sf"/>
</dbReference>
<dbReference type="InParanoid" id="A0A6L2PPR9"/>
<organism evidence="2 3">
    <name type="scientific">Coptotermes formosanus</name>
    <name type="common">Formosan subterranean termite</name>
    <dbReference type="NCBI Taxonomy" id="36987"/>
    <lineage>
        <taxon>Eukaryota</taxon>
        <taxon>Metazoa</taxon>
        <taxon>Ecdysozoa</taxon>
        <taxon>Arthropoda</taxon>
        <taxon>Hexapoda</taxon>
        <taxon>Insecta</taxon>
        <taxon>Pterygota</taxon>
        <taxon>Neoptera</taxon>
        <taxon>Polyneoptera</taxon>
        <taxon>Dictyoptera</taxon>
        <taxon>Blattodea</taxon>
        <taxon>Blattoidea</taxon>
        <taxon>Termitoidae</taxon>
        <taxon>Rhinotermitidae</taxon>
        <taxon>Coptotermes</taxon>
    </lineage>
</organism>
<name>A0A6L2PPR9_COPFO</name>
<dbReference type="EMBL" id="BLKM01008373">
    <property type="protein sequence ID" value="GFG33530.1"/>
    <property type="molecule type" value="Genomic_DNA"/>
</dbReference>
<evidence type="ECO:0000313" key="2">
    <source>
        <dbReference type="EMBL" id="GFG33530.1"/>
    </source>
</evidence>
<accession>A0A6L2PPR9</accession>
<dbReference type="Proteomes" id="UP000502823">
    <property type="component" value="Unassembled WGS sequence"/>
</dbReference>
<keyword evidence="3" id="KW-1185">Reference proteome</keyword>
<dbReference type="InterPro" id="IPR005135">
    <property type="entry name" value="Endo/exonuclease/phosphatase"/>
</dbReference>
<dbReference type="GO" id="GO:0003824">
    <property type="term" value="F:catalytic activity"/>
    <property type="evidence" value="ECO:0007669"/>
    <property type="project" value="InterPro"/>
</dbReference>
<dbReference type="AlphaFoldDB" id="A0A6L2PPR9"/>
<evidence type="ECO:0000259" key="1">
    <source>
        <dbReference type="Pfam" id="PF03372"/>
    </source>
</evidence>
<dbReference type="Gene3D" id="3.60.10.10">
    <property type="entry name" value="Endonuclease/exonuclease/phosphatase"/>
    <property type="match status" value="1"/>
</dbReference>
<dbReference type="Pfam" id="PF03372">
    <property type="entry name" value="Exo_endo_phos"/>
    <property type="match status" value="1"/>
</dbReference>
<dbReference type="SUPFAM" id="SSF56219">
    <property type="entry name" value="DNase I-like"/>
    <property type="match status" value="1"/>
</dbReference>
<feature type="non-terminal residue" evidence="2">
    <location>
        <position position="133"/>
    </location>
</feature>
<protein>
    <recommendedName>
        <fullName evidence="1">Endonuclease/exonuclease/phosphatase domain-containing protein</fullName>
    </recommendedName>
</protein>
<comment type="caution">
    <text evidence="2">The sequence shown here is derived from an EMBL/GenBank/DDBJ whole genome shotgun (WGS) entry which is preliminary data.</text>
</comment>
<sequence length="133" mass="14974">MIRHRSFNLTLGLLNVRSLNTGRDELICSMDKHKPDILALNETWLKQEEDRFAPVIPGYSLKHIPRQNGARGGGVGFYIRRGVRVRHRQHPNSVLEQMWLELSVPGTGRIAIGTAYRPESISVSTAIESLSES</sequence>